<proteinExistence type="predicted"/>
<feature type="region of interest" description="Disordered" evidence="1">
    <location>
        <begin position="344"/>
        <end position="382"/>
    </location>
</feature>
<protein>
    <submittedName>
        <fullName evidence="2">Uncharacterized protein</fullName>
    </submittedName>
</protein>
<dbReference type="EMBL" id="LAZR01000058">
    <property type="protein sequence ID" value="KKN97345.1"/>
    <property type="molecule type" value="Genomic_DNA"/>
</dbReference>
<evidence type="ECO:0000313" key="2">
    <source>
        <dbReference type="EMBL" id="KKN97345.1"/>
    </source>
</evidence>
<gene>
    <name evidence="2" type="ORF">LCGC14_0157630</name>
</gene>
<dbReference type="SUPFAM" id="SSF56770">
    <property type="entry name" value="HydA/Nqo6-like"/>
    <property type="match status" value="1"/>
</dbReference>
<sequence>MAITFLRRLADAAPVPVFAAIGAGMRAAADDFFLDSRLTRANSVRHARILLVAGPVREADQDDIRRLHDQMPHPRATLWWKSNPGAGFAEPTTSDEEYPVAAIEAIHRTLIEGTRDSEPDILPNEPPNPWRGKGAYGQGGEGMMGGTPYGRPMAMTDDDLRDGLALDAYTAPFGPFLPMLPPGLKLSVTLQGDVIQTAKLLRPPFPQVKSADGTVNALRALARFLPILGLEAHAIRCLEAARFLSAGKAIELNRIRQLLRWSGALAAIPPGIGVVEGADVRMRFERWLAALDDSQPGTFDDSATTSSLKSARLVDLLRGREWSEAILIANSFDTETLISLAPVEAEDAEADDRDRKDENQMNHEGHGAGNPPEAHAHGAPGA</sequence>
<dbReference type="AlphaFoldDB" id="A0A0F9UWE6"/>
<feature type="compositionally biased region" description="Low complexity" evidence="1">
    <location>
        <begin position="369"/>
        <end position="382"/>
    </location>
</feature>
<organism evidence="2">
    <name type="scientific">marine sediment metagenome</name>
    <dbReference type="NCBI Taxonomy" id="412755"/>
    <lineage>
        <taxon>unclassified sequences</taxon>
        <taxon>metagenomes</taxon>
        <taxon>ecological metagenomes</taxon>
    </lineage>
</organism>
<reference evidence="2" key="1">
    <citation type="journal article" date="2015" name="Nature">
        <title>Complex archaea that bridge the gap between prokaryotes and eukaryotes.</title>
        <authorList>
            <person name="Spang A."/>
            <person name="Saw J.H."/>
            <person name="Jorgensen S.L."/>
            <person name="Zaremba-Niedzwiedzka K."/>
            <person name="Martijn J."/>
            <person name="Lind A.E."/>
            <person name="van Eijk R."/>
            <person name="Schleper C."/>
            <person name="Guy L."/>
            <person name="Ettema T.J."/>
        </authorList>
    </citation>
    <scope>NUCLEOTIDE SEQUENCE</scope>
</reference>
<feature type="compositionally biased region" description="Basic and acidic residues" evidence="1">
    <location>
        <begin position="352"/>
        <end position="366"/>
    </location>
</feature>
<comment type="caution">
    <text evidence="2">The sequence shown here is derived from an EMBL/GenBank/DDBJ whole genome shotgun (WGS) entry which is preliminary data.</text>
</comment>
<accession>A0A0F9UWE6</accession>
<evidence type="ECO:0000256" key="1">
    <source>
        <dbReference type="SAM" id="MobiDB-lite"/>
    </source>
</evidence>
<name>A0A0F9UWE6_9ZZZZ</name>